<dbReference type="Proteomes" id="UP000518829">
    <property type="component" value="Unassembled WGS sequence"/>
</dbReference>
<dbReference type="AlphaFoldDB" id="A0A7X0ZII1"/>
<dbReference type="EMBL" id="JAARPH010000003">
    <property type="protein sequence ID" value="MBC1375911.1"/>
    <property type="molecule type" value="Genomic_DNA"/>
</dbReference>
<sequence>MPEKLKTSDADLIELSGKWVYKHPGELSNINVNGTKYEVRAGEYNKASGLDYIIVENLSTGEISMIFEGTQGTQDFLTDGTLPGSIPNTQLREADAAYKK</sequence>
<evidence type="ECO:0000313" key="1">
    <source>
        <dbReference type="EMBL" id="MBC1375911.1"/>
    </source>
</evidence>
<evidence type="ECO:0000313" key="2">
    <source>
        <dbReference type="EMBL" id="MBC2287951.1"/>
    </source>
</evidence>
<proteinExistence type="predicted"/>
<dbReference type="EMBL" id="JAARZO010000003">
    <property type="protein sequence ID" value="MBC2287951.1"/>
    <property type="molecule type" value="Genomic_DNA"/>
</dbReference>
<evidence type="ECO:0000313" key="3">
    <source>
        <dbReference type="Proteomes" id="UP000518829"/>
    </source>
</evidence>
<name>A0A7X0ZII1_9LIST</name>
<protein>
    <submittedName>
        <fullName evidence="2">Uncharacterized protein</fullName>
    </submittedName>
</protein>
<accession>A0A7X0ZII1</accession>
<gene>
    <name evidence="1" type="ORF">HB839_10270</name>
    <name evidence="2" type="ORF">HCB47_10015</name>
</gene>
<comment type="caution">
    <text evidence="2">The sequence shown here is derived from an EMBL/GenBank/DDBJ whole genome shotgun (WGS) entry which is preliminary data.</text>
</comment>
<dbReference type="Proteomes" id="UP000558070">
    <property type="component" value="Unassembled WGS sequence"/>
</dbReference>
<evidence type="ECO:0000313" key="4">
    <source>
        <dbReference type="Proteomes" id="UP000558070"/>
    </source>
</evidence>
<organism evidence="2 4">
    <name type="scientific">Listeria farberi</name>
    <dbReference type="NCBI Taxonomy" id="2713500"/>
    <lineage>
        <taxon>Bacteria</taxon>
        <taxon>Bacillati</taxon>
        <taxon>Bacillota</taxon>
        <taxon>Bacilli</taxon>
        <taxon>Bacillales</taxon>
        <taxon>Listeriaceae</taxon>
        <taxon>Listeria</taxon>
    </lineage>
</organism>
<reference evidence="3 4" key="1">
    <citation type="submission" date="2020-03" db="EMBL/GenBank/DDBJ databases">
        <title>Soil Listeria distribution.</title>
        <authorList>
            <person name="Liao J."/>
            <person name="Wiedmann M."/>
        </authorList>
    </citation>
    <scope>NUCLEOTIDE SEQUENCE [LARGE SCALE GENOMIC DNA]</scope>
    <source>
        <strain evidence="2 4">FSL L7-0072</strain>
        <strain evidence="1 3">FSL L7-1699</strain>
    </source>
</reference>
<keyword evidence="3" id="KW-1185">Reference proteome</keyword>